<proteinExistence type="predicted"/>
<dbReference type="Proteomes" id="UP000315215">
    <property type="component" value="Chromosome"/>
</dbReference>
<dbReference type="InterPro" id="IPR025143">
    <property type="entry name" value="DUF4083"/>
</dbReference>
<evidence type="ECO:0000313" key="2">
    <source>
        <dbReference type="EMBL" id="QDP41413.1"/>
    </source>
</evidence>
<dbReference type="EMBL" id="CP041666">
    <property type="protein sequence ID" value="QDP41413.1"/>
    <property type="molecule type" value="Genomic_DNA"/>
</dbReference>
<name>A0A516KJ39_9BACI</name>
<keyword evidence="3" id="KW-1185">Reference proteome</keyword>
<protein>
    <submittedName>
        <fullName evidence="2">DUF4083 domain-containing protein</fullName>
    </submittedName>
</protein>
<accession>A0A516KJ39</accession>
<keyword evidence="1" id="KW-0472">Membrane</keyword>
<dbReference type="AlphaFoldDB" id="A0A516KJ39"/>
<sequence>MEDFNLVSLIYLGIIIVLIGLTAVSFTYFIRRILVNSSEKNNQLSEMGKKLDQIIDLLEKDSDSR</sequence>
<dbReference type="RefSeq" id="WP_143895933.1">
    <property type="nucleotide sequence ID" value="NZ_CP041666.1"/>
</dbReference>
<dbReference type="Pfam" id="PF13314">
    <property type="entry name" value="DUF4083"/>
    <property type="match status" value="1"/>
</dbReference>
<dbReference type="KEGG" id="aqt:FN924_15210"/>
<evidence type="ECO:0000256" key="1">
    <source>
        <dbReference type="SAM" id="Phobius"/>
    </source>
</evidence>
<feature type="transmembrane region" description="Helical" evidence="1">
    <location>
        <begin position="6"/>
        <end position="30"/>
    </location>
</feature>
<evidence type="ECO:0000313" key="3">
    <source>
        <dbReference type="Proteomes" id="UP000315215"/>
    </source>
</evidence>
<organism evidence="2 3">
    <name type="scientific">Radiobacillus deserti</name>
    <dbReference type="NCBI Taxonomy" id="2594883"/>
    <lineage>
        <taxon>Bacteria</taxon>
        <taxon>Bacillati</taxon>
        <taxon>Bacillota</taxon>
        <taxon>Bacilli</taxon>
        <taxon>Bacillales</taxon>
        <taxon>Bacillaceae</taxon>
        <taxon>Radiobacillus</taxon>
    </lineage>
</organism>
<reference evidence="2 3" key="1">
    <citation type="submission" date="2019-07" db="EMBL/GenBank/DDBJ databases">
        <authorList>
            <person name="Li J."/>
        </authorList>
    </citation>
    <scope>NUCLEOTIDE SEQUENCE [LARGE SCALE GENOMIC DNA]</scope>
    <source>
        <strain evidence="2 3">TKL69</strain>
    </source>
</reference>
<keyword evidence="1" id="KW-1133">Transmembrane helix</keyword>
<dbReference type="OrthoDB" id="2943972at2"/>
<gene>
    <name evidence="2" type="ORF">FN924_15210</name>
</gene>
<keyword evidence="1" id="KW-0812">Transmembrane</keyword>